<sequence length="42" mass="4518">PSNQIDTSPSFCLIGFSSAILVICPHEAEAIHASNDHRPADR</sequence>
<organism evidence="1">
    <name type="scientific">Botryotinia fuckeliana</name>
    <name type="common">Noble rot fungus</name>
    <name type="synonym">Botrytis cinerea</name>
    <dbReference type="NCBI Taxonomy" id="40559"/>
    <lineage>
        <taxon>Eukaryota</taxon>
        <taxon>Fungi</taxon>
        <taxon>Dikarya</taxon>
        <taxon>Ascomycota</taxon>
        <taxon>Pezizomycotina</taxon>
        <taxon>Leotiomycetes</taxon>
        <taxon>Helotiales</taxon>
        <taxon>Sclerotiniaceae</taxon>
        <taxon>Botrytis</taxon>
    </lineage>
</organism>
<dbReference type="EMBL" id="KJ755192">
    <property type="protein sequence ID" value="AIG51238.1"/>
    <property type="molecule type" value="Genomic_DNA"/>
</dbReference>
<proteinExistence type="predicted"/>
<feature type="non-terminal residue" evidence="1">
    <location>
        <position position="1"/>
    </location>
</feature>
<accession>A0A075T688</accession>
<name>A0A075T688_BOTFU</name>
<protein>
    <submittedName>
        <fullName evidence="1">Uncharacterized protein</fullName>
    </submittedName>
</protein>
<reference evidence="1" key="1">
    <citation type="submission" date="2014-04" db="EMBL/GenBank/DDBJ databases">
        <title>Predicted Protein Bcp1 governing pathogenicity in Botrytis cinerea.</title>
        <authorList>
            <person name="Tayal P."/>
            <person name="Kumari S."/>
            <person name="Sharma E."/>
            <person name="Kapoor R."/>
        </authorList>
    </citation>
    <scope>NUCLEOTIDE SEQUENCE</scope>
</reference>
<dbReference type="AlphaFoldDB" id="A0A075T688"/>
<evidence type="ECO:0000313" key="1">
    <source>
        <dbReference type="EMBL" id="AIG51238.1"/>
    </source>
</evidence>